<sequence length="59" mass="6400">MNNPPAFPDGLGNQGMSLRDYFAAKAMQGMMVDVDKPNCDYIAETAYAIADAMLKARKA</sequence>
<gene>
    <name evidence="1" type="ORF">UFOVP259_12</name>
</gene>
<evidence type="ECO:0000313" key="1">
    <source>
        <dbReference type="EMBL" id="CAB4132278.1"/>
    </source>
</evidence>
<protein>
    <submittedName>
        <fullName evidence="1">Uncharacterized protein</fullName>
    </submittedName>
</protein>
<organism evidence="1">
    <name type="scientific">uncultured Caudovirales phage</name>
    <dbReference type="NCBI Taxonomy" id="2100421"/>
    <lineage>
        <taxon>Viruses</taxon>
        <taxon>Duplodnaviria</taxon>
        <taxon>Heunggongvirae</taxon>
        <taxon>Uroviricota</taxon>
        <taxon>Caudoviricetes</taxon>
        <taxon>Peduoviridae</taxon>
        <taxon>Maltschvirus</taxon>
        <taxon>Maltschvirus maltsch</taxon>
    </lineage>
</organism>
<accession>A0A6J5LCG2</accession>
<name>A0A6J5LCG2_9CAUD</name>
<proteinExistence type="predicted"/>
<reference evidence="1" key="1">
    <citation type="submission" date="2020-04" db="EMBL/GenBank/DDBJ databases">
        <authorList>
            <person name="Chiriac C."/>
            <person name="Salcher M."/>
            <person name="Ghai R."/>
            <person name="Kavagutti S V."/>
        </authorList>
    </citation>
    <scope>NUCLEOTIDE SEQUENCE</scope>
</reference>
<dbReference type="EMBL" id="LR796261">
    <property type="protein sequence ID" value="CAB4132278.1"/>
    <property type="molecule type" value="Genomic_DNA"/>
</dbReference>